<gene>
    <name evidence="2" type="ORF">GCM10010466_34580</name>
</gene>
<dbReference type="RefSeq" id="WP_344860646.1">
    <property type="nucleotide sequence ID" value="NZ_BAAAUT010000026.1"/>
</dbReference>
<name>A0ABP6N9E5_9ACTN</name>
<proteinExistence type="predicted"/>
<accession>A0ABP6N9E5</accession>
<dbReference type="EMBL" id="BAAAUT010000026">
    <property type="protein sequence ID" value="GAA3140627.1"/>
    <property type="molecule type" value="Genomic_DNA"/>
</dbReference>
<sequence length="195" mass="20670">MRTDDQRCDDAGRGHAWYFLPEEGRVPARGGTARGGTFTRPPGQLLRARAAGGKGSAVSFSDLEDRFEICVRRADRIRFSDARCEDGRSGFAWYYIRLDGRAPAVGKRAEKGSFREPYGDTYRAAGKGGSGGRAALDHEDGEYAYDYEEEAGDGPGDTAGPGDDGGTAVSNGTGCRSGCGGTGSRPRTGGRSGRR</sequence>
<keyword evidence="3" id="KW-1185">Reference proteome</keyword>
<dbReference type="Proteomes" id="UP001500320">
    <property type="component" value="Unassembled WGS sequence"/>
</dbReference>
<feature type="region of interest" description="Disordered" evidence="1">
    <location>
        <begin position="147"/>
        <end position="195"/>
    </location>
</feature>
<evidence type="ECO:0000313" key="2">
    <source>
        <dbReference type="EMBL" id="GAA3140627.1"/>
    </source>
</evidence>
<feature type="compositionally biased region" description="Gly residues" evidence="1">
    <location>
        <begin position="153"/>
        <end position="165"/>
    </location>
</feature>
<comment type="caution">
    <text evidence="2">The sequence shown here is derived from an EMBL/GenBank/DDBJ whole genome shotgun (WGS) entry which is preliminary data.</text>
</comment>
<evidence type="ECO:0000313" key="3">
    <source>
        <dbReference type="Proteomes" id="UP001500320"/>
    </source>
</evidence>
<protein>
    <submittedName>
        <fullName evidence="2">Uncharacterized protein</fullName>
    </submittedName>
</protein>
<reference evidence="3" key="1">
    <citation type="journal article" date="2019" name="Int. J. Syst. Evol. Microbiol.">
        <title>The Global Catalogue of Microorganisms (GCM) 10K type strain sequencing project: providing services to taxonomists for standard genome sequencing and annotation.</title>
        <authorList>
            <consortium name="The Broad Institute Genomics Platform"/>
            <consortium name="The Broad Institute Genome Sequencing Center for Infectious Disease"/>
            <person name="Wu L."/>
            <person name="Ma J."/>
        </authorList>
    </citation>
    <scope>NUCLEOTIDE SEQUENCE [LARGE SCALE GENOMIC DNA]</scope>
    <source>
        <strain evidence="3">JCM 9373</strain>
    </source>
</reference>
<evidence type="ECO:0000256" key="1">
    <source>
        <dbReference type="SAM" id="MobiDB-lite"/>
    </source>
</evidence>
<organism evidence="2 3">
    <name type="scientific">Planomonospora alba</name>
    <dbReference type="NCBI Taxonomy" id="161354"/>
    <lineage>
        <taxon>Bacteria</taxon>
        <taxon>Bacillati</taxon>
        <taxon>Actinomycetota</taxon>
        <taxon>Actinomycetes</taxon>
        <taxon>Streptosporangiales</taxon>
        <taxon>Streptosporangiaceae</taxon>
        <taxon>Planomonospora</taxon>
    </lineage>
</organism>